<dbReference type="SMART" id="SM00186">
    <property type="entry name" value="FBG"/>
    <property type="match status" value="1"/>
</dbReference>
<dbReference type="RefSeq" id="XP_066910540.1">
    <property type="nucleotide sequence ID" value="XM_067054439.1"/>
</dbReference>
<dbReference type="Proteomes" id="UP000594262">
    <property type="component" value="Unplaced"/>
</dbReference>
<organism evidence="3 4">
    <name type="scientific">Clytia hemisphaerica</name>
    <dbReference type="NCBI Taxonomy" id="252671"/>
    <lineage>
        <taxon>Eukaryota</taxon>
        <taxon>Metazoa</taxon>
        <taxon>Cnidaria</taxon>
        <taxon>Hydrozoa</taxon>
        <taxon>Hydroidolina</taxon>
        <taxon>Leptothecata</taxon>
        <taxon>Obeliida</taxon>
        <taxon>Clytiidae</taxon>
        <taxon>Clytia</taxon>
    </lineage>
</organism>
<dbReference type="AlphaFoldDB" id="A0A7M5VD04"/>
<keyword evidence="1" id="KW-0732">Signal</keyword>
<dbReference type="Pfam" id="PF00147">
    <property type="entry name" value="Fibrinogen_C"/>
    <property type="match status" value="1"/>
</dbReference>
<name>A0A7M5VD04_9CNID</name>
<dbReference type="NCBIfam" id="NF040941">
    <property type="entry name" value="GGGWT_bact"/>
    <property type="match status" value="1"/>
</dbReference>
<dbReference type="Gene3D" id="3.90.215.10">
    <property type="entry name" value="Gamma Fibrinogen, chain A, domain 1"/>
    <property type="match status" value="1"/>
</dbReference>
<dbReference type="CDD" id="cd00087">
    <property type="entry name" value="FReD"/>
    <property type="match status" value="1"/>
</dbReference>
<feature type="domain" description="Fibrinogen C-terminal" evidence="2">
    <location>
        <begin position="72"/>
        <end position="302"/>
    </location>
</feature>
<evidence type="ECO:0000256" key="1">
    <source>
        <dbReference type="SAM" id="SignalP"/>
    </source>
</evidence>
<feature type="chain" id="PRO_5029497167" description="Fibrinogen C-terminal domain-containing protein" evidence="1">
    <location>
        <begin position="19"/>
        <end position="302"/>
    </location>
</feature>
<proteinExistence type="predicted"/>
<keyword evidence="4" id="KW-1185">Reference proteome</keyword>
<dbReference type="InterPro" id="IPR050373">
    <property type="entry name" value="Fibrinogen_C-term_domain"/>
</dbReference>
<dbReference type="OrthoDB" id="5974161at2759"/>
<dbReference type="GO" id="GO:0005615">
    <property type="term" value="C:extracellular space"/>
    <property type="evidence" value="ECO:0007669"/>
    <property type="project" value="TreeGrafter"/>
</dbReference>
<evidence type="ECO:0000313" key="3">
    <source>
        <dbReference type="EnsemblMetazoa" id="CLYHEMP007451.3"/>
    </source>
</evidence>
<dbReference type="InterPro" id="IPR002181">
    <property type="entry name" value="Fibrinogen_a/b/g_C_dom"/>
</dbReference>
<dbReference type="SUPFAM" id="SSF56496">
    <property type="entry name" value="Fibrinogen C-terminal domain-like"/>
    <property type="match status" value="1"/>
</dbReference>
<dbReference type="EnsemblMetazoa" id="CLYHEMT007451.3">
    <property type="protein sequence ID" value="CLYHEMP007451.3"/>
    <property type="gene ID" value="CLYHEMG007451"/>
</dbReference>
<sequence length="302" mass="35188">MKIFACLLLLLSIYMVNGDNTSDIKTLKSSLQLLLKRIELKSSYCSAQAQGQCGACICKDDFNLPKKYYCDCRNQSPQRDCLAHRQNGMKIDGYYTVTMNGYRTTQVYCDQTTSGGGWTVIQRRMDGSTNFFRRWNEYKVGFGKLHREFWLGNENIHLLSLQAVYPKGSELMINMRLQSYTGNYWNRYSHFQVDSERSHYLLHVSGPSGNLHQTYFTSYQNKVEFSTWDKDRDGSSSYNCARDYQFSGWWINGAGNSCTGYQAAGFNLNGPYDKYRTRGWYQRINTYAKYHPTFVEMKVRRL</sequence>
<dbReference type="PANTHER" id="PTHR19143">
    <property type="entry name" value="FIBRINOGEN/TENASCIN/ANGIOPOEITIN"/>
    <property type="match status" value="1"/>
</dbReference>
<dbReference type="PROSITE" id="PS51406">
    <property type="entry name" value="FIBRINOGEN_C_2"/>
    <property type="match status" value="1"/>
</dbReference>
<feature type="signal peptide" evidence="1">
    <location>
        <begin position="1"/>
        <end position="18"/>
    </location>
</feature>
<dbReference type="InterPro" id="IPR036056">
    <property type="entry name" value="Fibrinogen-like_C"/>
</dbReference>
<dbReference type="InterPro" id="IPR014716">
    <property type="entry name" value="Fibrinogen_a/b/g_C_1"/>
</dbReference>
<evidence type="ECO:0000313" key="4">
    <source>
        <dbReference type="Proteomes" id="UP000594262"/>
    </source>
</evidence>
<accession>A0A7M5VD04</accession>
<protein>
    <recommendedName>
        <fullName evidence="2">Fibrinogen C-terminal domain-containing protein</fullName>
    </recommendedName>
</protein>
<dbReference type="GeneID" id="136797859"/>
<evidence type="ECO:0000259" key="2">
    <source>
        <dbReference type="PROSITE" id="PS51406"/>
    </source>
</evidence>
<reference evidence="3" key="1">
    <citation type="submission" date="2021-01" db="UniProtKB">
        <authorList>
            <consortium name="EnsemblMetazoa"/>
        </authorList>
    </citation>
    <scope>IDENTIFICATION</scope>
</reference>